<dbReference type="SUPFAM" id="SSF48674">
    <property type="entry name" value="Fe-only hydrogenase smaller subunit"/>
    <property type="match status" value="1"/>
</dbReference>
<dbReference type="EMBL" id="BQXS01004295">
    <property type="protein sequence ID" value="GKT36863.1"/>
    <property type="molecule type" value="Genomic_DNA"/>
</dbReference>
<dbReference type="InterPro" id="IPR008953">
    <property type="entry name" value="Fe_hydrogenase_HydB"/>
</dbReference>
<protein>
    <submittedName>
        <fullName evidence="2">Iron hydrogenase small subunit</fullName>
    </submittedName>
</protein>
<proteinExistence type="predicted"/>
<dbReference type="SUPFAM" id="SSF53920">
    <property type="entry name" value="Fe-only hydrogenase"/>
    <property type="match status" value="1"/>
</dbReference>
<sequence>FIEIMGCSGGCVCGGGQPQQPADILNSGIDIRVERAKALYEEDSVKELRKSHQNPMIQDLYKNFLGEPNSHKAHELLHTHYKAREAFTQK</sequence>
<organism evidence="2 3">
    <name type="scientific">Aduncisulcus paluster</name>
    <dbReference type="NCBI Taxonomy" id="2918883"/>
    <lineage>
        <taxon>Eukaryota</taxon>
        <taxon>Metamonada</taxon>
        <taxon>Carpediemonas-like organisms</taxon>
        <taxon>Aduncisulcus</taxon>
    </lineage>
</organism>
<dbReference type="Proteomes" id="UP001057375">
    <property type="component" value="Unassembled WGS sequence"/>
</dbReference>
<feature type="non-terminal residue" evidence="2">
    <location>
        <position position="1"/>
    </location>
</feature>
<comment type="caution">
    <text evidence="2">The sequence shown here is derived from an EMBL/GenBank/DDBJ whole genome shotgun (WGS) entry which is preliminary data.</text>
</comment>
<evidence type="ECO:0000259" key="1">
    <source>
        <dbReference type="SMART" id="SM00902"/>
    </source>
</evidence>
<dbReference type="InterPro" id="IPR003149">
    <property type="entry name" value="Fe_hydrogenase_ssu"/>
</dbReference>
<accession>A0ABQ5KWN1</accession>
<name>A0ABQ5KWN1_9EUKA</name>
<dbReference type="SMART" id="SM00902">
    <property type="entry name" value="Fe_hyd_SSU"/>
    <property type="match status" value="1"/>
</dbReference>
<evidence type="ECO:0000313" key="3">
    <source>
        <dbReference type="Proteomes" id="UP001057375"/>
    </source>
</evidence>
<keyword evidence="3" id="KW-1185">Reference proteome</keyword>
<reference evidence="2" key="1">
    <citation type="submission" date="2022-03" db="EMBL/GenBank/DDBJ databases">
        <title>Draft genome sequence of Aduncisulcus paluster, a free-living microaerophilic Fornicata.</title>
        <authorList>
            <person name="Yuyama I."/>
            <person name="Kume K."/>
            <person name="Tamura T."/>
            <person name="Inagaki Y."/>
            <person name="Hashimoto T."/>
        </authorList>
    </citation>
    <scope>NUCLEOTIDE SEQUENCE</scope>
    <source>
        <strain evidence="2">NY0171</strain>
    </source>
</reference>
<dbReference type="InterPro" id="IPR036991">
    <property type="entry name" value="Fe_hydrogenase_ssu_sf"/>
</dbReference>
<dbReference type="Gene3D" id="4.10.260.20">
    <property type="entry name" value="Iron hydrogenase, small subunit"/>
    <property type="match status" value="1"/>
</dbReference>
<gene>
    <name evidence="2" type="ORF">ADUPG1_003230</name>
</gene>
<feature type="domain" description="Iron hydrogenase small subunit" evidence="1">
    <location>
        <begin position="26"/>
        <end position="85"/>
    </location>
</feature>
<dbReference type="Pfam" id="PF02256">
    <property type="entry name" value="Fe_hyd_SSU"/>
    <property type="match status" value="1"/>
</dbReference>
<dbReference type="InterPro" id="IPR009016">
    <property type="entry name" value="Fe_hydrogenase"/>
</dbReference>
<evidence type="ECO:0000313" key="2">
    <source>
        <dbReference type="EMBL" id="GKT36863.1"/>
    </source>
</evidence>